<gene>
    <name evidence="2" type="ORF">H8S34_02100</name>
</gene>
<reference evidence="2 3" key="1">
    <citation type="submission" date="2020-08" db="EMBL/GenBank/DDBJ databases">
        <title>Genome public.</title>
        <authorList>
            <person name="Liu C."/>
            <person name="Sun Q."/>
        </authorList>
    </citation>
    <scope>NUCLEOTIDE SEQUENCE [LARGE SCALE GENOMIC DNA]</scope>
    <source>
        <strain evidence="2 3">New-38</strain>
    </source>
</reference>
<dbReference type="EMBL" id="JACOPR010000001">
    <property type="protein sequence ID" value="MBC5729623.1"/>
    <property type="molecule type" value="Genomic_DNA"/>
</dbReference>
<organism evidence="2 3">
    <name type="scientific">Pseudoflavonifractor hominis</name>
    <dbReference type="NCBI Taxonomy" id="2763059"/>
    <lineage>
        <taxon>Bacteria</taxon>
        <taxon>Bacillati</taxon>
        <taxon>Bacillota</taxon>
        <taxon>Clostridia</taxon>
        <taxon>Eubacteriales</taxon>
        <taxon>Oscillospiraceae</taxon>
        <taxon>Pseudoflavonifractor</taxon>
    </lineage>
</organism>
<feature type="transmembrane region" description="Helical" evidence="1">
    <location>
        <begin position="154"/>
        <end position="178"/>
    </location>
</feature>
<comment type="caution">
    <text evidence="2">The sequence shown here is derived from an EMBL/GenBank/DDBJ whole genome shotgun (WGS) entry which is preliminary data.</text>
</comment>
<dbReference type="Proteomes" id="UP000660021">
    <property type="component" value="Unassembled WGS sequence"/>
</dbReference>
<dbReference type="InterPro" id="IPR021354">
    <property type="entry name" value="DUF2975"/>
</dbReference>
<keyword evidence="3" id="KW-1185">Reference proteome</keyword>
<name>A0ABR7HQ30_9FIRM</name>
<accession>A0ABR7HQ30</accession>
<proteinExistence type="predicted"/>
<evidence type="ECO:0000256" key="1">
    <source>
        <dbReference type="SAM" id="Phobius"/>
    </source>
</evidence>
<feature type="transmembrane region" description="Helical" evidence="1">
    <location>
        <begin position="12"/>
        <end position="32"/>
    </location>
</feature>
<feature type="transmembrane region" description="Helical" evidence="1">
    <location>
        <begin position="79"/>
        <end position="101"/>
    </location>
</feature>
<evidence type="ECO:0000313" key="3">
    <source>
        <dbReference type="Proteomes" id="UP000660021"/>
    </source>
</evidence>
<dbReference type="Pfam" id="PF11188">
    <property type="entry name" value="DUF2975"/>
    <property type="match status" value="1"/>
</dbReference>
<keyword evidence="1" id="KW-1133">Transmembrane helix</keyword>
<dbReference type="RefSeq" id="WP_186962897.1">
    <property type="nucleotide sequence ID" value="NZ_JACOPR010000001.1"/>
</dbReference>
<keyword evidence="1" id="KW-0472">Membrane</keyword>
<keyword evidence="1" id="KW-0812">Transmembrane</keyword>
<protein>
    <submittedName>
        <fullName evidence="2">DUF2975 domain-containing protein</fullName>
    </submittedName>
</protein>
<feature type="transmembrane region" description="Helical" evidence="1">
    <location>
        <begin position="122"/>
        <end position="142"/>
    </location>
</feature>
<evidence type="ECO:0000313" key="2">
    <source>
        <dbReference type="EMBL" id="MBC5729623.1"/>
    </source>
</evidence>
<sequence>MDVEKLARILKRLVSITFVCNLLVLPLLAGLARLRGLGELTGGISYFSMQGEGAAEIVLRLTGYFLASWWEIWQFGERYAQVLALFLFFCGVCTAVILWQGRRVLDTVLRGETFTRGNAANMGRAAVCCFLISGAALLRTVWGLFHYGSIGPLFTYNTLFIPVFFMAGLLCLILSALVRQAAELKEENDLTI</sequence>